<evidence type="ECO:0000313" key="2">
    <source>
        <dbReference type="Proteomes" id="UP000271624"/>
    </source>
</evidence>
<keyword evidence="2" id="KW-1185">Reference proteome</keyword>
<protein>
    <submittedName>
        <fullName evidence="1">Uncharacterized protein</fullName>
    </submittedName>
</protein>
<proteinExistence type="predicted"/>
<dbReference type="Proteomes" id="UP000271624">
    <property type="component" value="Unassembled WGS sequence"/>
</dbReference>
<reference evidence="1" key="2">
    <citation type="journal article" date="2019" name="Genome Biol. Evol.">
        <title>Day and night: Metabolic profiles and evolutionary relationships of six axenic non-marine cyanobacteria.</title>
        <authorList>
            <person name="Will S.E."/>
            <person name="Henke P."/>
            <person name="Boedeker C."/>
            <person name="Huang S."/>
            <person name="Brinkmann H."/>
            <person name="Rohde M."/>
            <person name="Jarek M."/>
            <person name="Friedl T."/>
            <person name="Seufert S."/>
            <person name="Schumacher M."/>
            <person name="Overmann J."/>
            <person name="Neumann-Schaal M."/>
            <person name="Petersen J."/>
        </authorList>
    </citation>
    <scope>NUCLEOTIDE SEQUENCE [LARGE SCALE GENOMIC DNA]</scope>
    <source>
        <strain evidence="1">PCC 7102</strain>
    </source>
</reference>
<sequence length="62" mass="7388">MNKVNKLVSSDILEQLYNSYVLAVTQKIHSIDIYRKTGCKNIRNFRQYLRVNKFNAHKIEET</sequence>
<organism evidence="1 2">
    <name type="scientific">Dulcicalothrix desertica PCC 7102</name>
    <dbReference type="NCBI Taxonomy" id="232991"/>
    <lineage>
        <taxon>Bacteria</taxon>
        <taxon>Bacillati</taxon>
        <taxon>Cyanobacteriota</taxon>
        <taxon>Cyanophyceae</taxon>
        <taxon>Nostocales</taxon>
        <taxon>Calotrichaceae</taxon>
        <taxon>Dulcicalothrix</taxon>
    </lineage>
</organism>
<name>A0A433VAQ1_9CYAN</name>
<dbReference type="EMBL" id="RSCL01000014">
    <property type="protein sequence ID" value="RUT03185.1"/>
    <property type="molecule type" value="Genomic_DNA"/>
</dbReference>
<dbReference type="AlphaFoldDB" id="A0A433VAQ1"/>
<reference evidence="1" key="1">
    <citation type="submission" date="2018-12" db="EMBL/GenBank/DDBJ databases">
        <authorList>
            <person name="Will S."/>
            <person name="Neumann-Schaal M."/>
            <person name="Henke P."/>
        </authorList>
    </citation>
    <scope>NUCLEOTIDE SEQUENCE</scope>
    <source>
        <strain evidence="1">PCC 7102</strain>
    </source>
</reference>
<evidence type="ECO:0000313" key="1">
    <source>
        <dbReference type="EMBL" id="RUT03185.1"/>
    </source>
</evidence>
<gene>
    <name evidence="1" type="ORF">DSM106972_054930</name>
</gene>
<comment type="caution">
    <text evidence="1">The sequence shown here is derived from an EMBL/GenBank/DDBJ whole genome shotgun (WGS) entry which is preliminary data.</text>
</comment>
<accession>A0A433VAQ1</accession>